<dbReference type="PANTHER" id="PTHR10543">
    <property type="entry name" value="BETA-CAROTENE DIOXYGENASE"/>
    <property type="match status" value="1"/>
</dbReference>
<evidence type="ECO:0000256" key="3">
    <source>
        <dbReference type="ARBA" id="ARBA00023002"/>
    </source>
</evidence>
<keyword evidence="3" id="KW-0560">Oxidoreductase</keyword>
<evidence type="ECO:0000313" key="7">
    <source>
        <dbReference type="Proteomes" id="UP001050691"/>
    </source>
</evidence>
<keyword evidence="4 5" id="KW-0408">Iron</keyword>
<accession>A0AAV5A4E0</accession>
<organism evidence="6 7">
    <name type="scientific">Clathrus columnatus</name>
    <dbReference type="NCBI Taxonomy" id="1419009"/>
    <lineage>
        <taxon>Eukaryota</taxon>
        <taxon>Fungi</taxon>
        <taxon>Dikarya</taxon>
        <taxon>Basidiomycota</taxon>
        <taxon>Agaricomycotina</taxon>
        <taxon>Agaricomycetes</taxon>
        <taxon>Phallomycetidae</taxon>
        <taxon>Phallales</taxon>
        <taxon>Clathraceae</taxon>
        <taxon>Clathrus</taxon>
    </lineage>
</organism>
<proteinExistence type="inferred from homology"/>
<keyword evidence="2 5" id="KW-0479">Metal-binding</keyword>
<dbReference type="GO" id="GO:0046872">
    <property type="term" value="F:metal ion binding"/>
    <property type="evidence" value="ECO:0007669"/>
    <property type="project" value="UniProtKB-KW"/>
</dbReference>
<protein>
    <submittedName>
        <fullName evidence="6">Uncharacterized protein</fullName>
    </submittedName>
</protein>
<dbReference type="EMBL" id="BPWL01000003">
    <property type="protein sequence ID" value="GJJ08322.1"/>
    <property type="molecule type" value="Genomic_DNA"/>
</dbReference>
<evidence type="ECO:0000256" key="2">
    <source>
        <dbReference type="ARBA" id="ARBA00022723"/>
    </source>
</evidence>
<keyword evidence="7" id="KW-1185">Reference proteome</keyword>
<dbReference type="AlphaFoldDB" id="A0AAV5A4E0"/>
<dbReference type="InterPro" id="IPR004294">
    <property type="entry name" value="Carotenoid_Oase"/>
</dbReference>
<evidence type="ECO:0000256" key="1">
    <source>
        <dbReference type="ARBA" id="ARBA00006787"/>
    </source>
</evidence>
<feature type="binding site" evidence="5">
    <location>
        <position position="86"/>
    </location>
    <ligand>
        <name>Fe cation</name>
        <dbReference type="ChEBI" id="CHEBI:24875"/>
        <note>catalytic</note>
    </ligand>
</feature>
<feature type="binding site" evidence="5">
    <location>
        <position position="137"/>
    </location>
    <ligand>
        <name>Fe cation</name>
        <dbReference type="ChEBI" id="CHEBI:24875"/>
        <note>catalytic</note>
    </ligand>
</feature>
<comment type="similarity">
    <text evidence="1">Belongs to the carotenoid oxygenase family.</text>
</comment>
<dbReference type="Proteomes" id="UP001050691">
    <property type="component" value="Unassembled WGS sequence"/>
</dbReference>
<dbReference type="GO" id="GO:0010436">
    <property type="term" value="F:carotenoid dioxygenase activity"/>
    <property type="evidence" value="ECO:0007669"/>
    <property type="project" value="TreeGrafter"/>
</dbReference>
<comment type="cofactor">
    <cofactor evidence="5">
        <name>Fe(2+)</name>
        <dbReference type="ChEBI" id="CHEBI:29033"/>
    </cofactor>
    <text evidence="5">Binds 1 Fe(2+) ion per subunit.</text>
</comment>
<sequence length="462" mass="52120">MDPVASSRLLQPSFPQQFIHVSRLSVANTSIIYHNSEALATCESGPFLTVELPTLNTVGWCEFKKCIINRINGRPVSFFEEWATGHPRIDPITSELIFFGSSFLPPYLRYSVVSADGVSYPSLLAAPISIKSPKLMHDFGVSLKHTIILDLPLSINPFNMLKGNPVVHFDPTVSSRFGIFPRYHPEQIRWFESDPCAIFHTANTWSDADDVDEFVNMLVCRFKSPKMLYVAGNISPPATMLHNDSDMCHLFYYRFNISSSNHSIPVCAFTLSAIPFEFPSISNIASMQDAKYIYGCTMREGSFDMSIGGAAKVDCLVRLDVKHLIQKGMKGDMDDKDKNIVDKRSVLEIITDSNGSNPDDSIKIFVFDEYHFAQECTFVPRKYPRHEADGYLLTYVFDERQLQSNGMACDTAVSELWIIDAANMVDIVGKIRLPQRGLYSRLYSWLTINDPTTLISTLRPPR</sequence>
<name>A0AAV5A4E0_9AGAM</name>
<evidence type="ECO:0000313" key="6">
    <source>
        <dbReference type="EMBL" id="GJJ08322.1"/>
    </source>
</evidence>
<dbReference type="GO" id="GO:0016121">
    <property type="term" value="P:carotene catabolic process"/>
    <property type="evidence" value="ECO:0007669"/>
    <property type="project" value="TreeGrafter"/>
</dbReference>
<dbReference type="PANTHER" id="PTHR10543:SF89">
    <property type="entry name" value="CAROTENOID 9,10(9',10')-CLEAVAGE DIOXYGENASE 1"/>
    <property type="match status" value="1"/>
</dbReference>
<feature type="binding site" evidence="5">
    <location>
        <position position="200"/>
    </location>
    <ligand>
        <name>Fe cation</name>
        <dbReference type="ChEBI" id="CHEBI:24875"/>
        <note>catalytic</note>
    </ligand>
</feature>
<gene>
    <name evidence="6" type="ORF">Clacol_002533</name>
</gene>
<evidence type="ECO:0000256" key="5">
    <source>
        <dbReference type="PIRSR" id="PIRSR604294-1"/>
    </source>
</evidence>
<comment type="caution">
    <text evidence="6">The sequence shown here is derived from an EMBL/GenBank/DDBJ whole genome shotgun (WGS) entry which is preliminary data.</text>
</comment>
<evidence type="ECO:0000256" key="4">
    <source>
        <dbReference type="ARBA" id="ARBA00023004"/>
    </source>
</evidence>
<reference evidence="6" key="1">
    <citation type="submission" date="2021-10" db="EMBL/GenBank/DDBJ databases">
        <title>De novo Genome Assembly of Clathrus columnatus (Basidiomycota, Fungi) Using Illumina and Nanopore Sequence Data.</title>
        <authorList>
            <person name="Ogiso-Tanaka E."/>
            <person name="Itagaki H."/>
            <person name="Hosoya T."/>
            <person name="Hosaka K."/>
        </authorList>
    </citation>
    <scope>NUCLEOTIDE SEQUENCE</scope>
    <source>
        <strain evidence="6">MO-923</strain>
    </source>
</reference>
<dbReference type="Pfam" id="PF03055">
    <property type="entry name" value="RPE65"/>
    <property type="match status" value="1"/>
</dbReference>